<dbReference type="GO" id="GO:0005634">
    <property type="term" value="C:nucleus"/>
    <property type="evidence" value="ECO:0007669"/>
    <property type="project" value="UniProtKB-SubCell"/>
</dbReference>
<dbReference type="GO" id="GO:0046982">
    <property type="term" value="F:protein heterodimerization activity"/>
    <property type="evidence" value="ECO:0007669"/>
    <property type="project" value="UniProtKB-ARBA"/>
</dbReference>
<keyword evidence="3" id="KW-0238">DNA-binding</keyword>
<proteinExistence type="predicted"/>
<accession>A0A8T2UEI6</accession>
<dbReference type="Pfam" id="PF00170">
    <property type="entry name" value="bZIP_1"/>
    <property type="match status" value="1"/>
</dbReference>
<dbReference type="EMBL" id="CM035412">
    <property type="protein sequence ID" value="KAH7432296.1"/>
    <property type="molecule type" value="Genomic_DNA"/>
</dbReference>
<evidence type="ECO:0000256" key="4">
    <source>
        <dbReference type="ARBA" id="ARBA00023163"/>
    </source>
</evidence>
<sequence length="198" mass="22277">MEVTGLNPLPTYTSIDRTFLDMFCKQGTTERFLLPSALAGCCSVPCNGHSYPCGSATSAPSLITSPTSEDQQNTQSRKERRMLSNRESARRSRLRKQRHLNELQAHVAKLRAQKRQILSCYNLTLNKLTRLMEDNQTLNSEASSLSRQLQSLQDTLASSHQIGELESTTLQSQILQSNLHDASGKKNHIYPCLSHRKF</sequence>
<dbReference type="FunFam" id="1.20.5.170:FF:000020">
    <property type="entry name" value="BZIP transcription factor"/>
    <property type="match status" value="1"/>
</dbReference>
<name>A0A8T2UEI6_CERRI</name>
<feature type="region of interest" description="Disordered" evidence="6">
    <location>
        <begin position="59"/>
        <end position="95"/>
    </location>
</feature>
<dbReference type="Proteomes" id="UP000825935">
    <property type="component" value="Chromosome 7"/>
</dbReference>
<feature type="compositionally biased region" description="Polar residues" evidence="6">
    <location>
        <begin position="59"/>
        <end position="75"/>
    </location>
</feature>
<evidence type="ECO:0000313" key="8">
    <source>
        <dbReference type="EMBL" id="KAH7432296.1"/>
    </source>
</evidence>
<keyword evidence="4" id="KW-0804">Transcription</keyword>
<dbReference type="SMART" id="SM00338">
    <property type="entry name" value="BRLZ"/>
    <property type="match status" value="1"/>
</dbReference>
<dbReference type="GO" id="GO:0045893">
    <property type="term" value="P:positive regulation of DNA-templated transcription"/>
    <property type="evidence" value="ECO:0007669"/>
    <property type="project" value="TreeGrafter"/>
</dbReference>
<dbReference type="PROSITE" id="PS00036">
    <property type="entry name" value="BZIP_BASIC"/>
    <property type="match status" value="1"/>
</dbReference>
<reference evidence="8" key="1">
    <citation type="submission" date="2021-08" db="EMBL/GenBank/DDBJ databases">
        <title>WGS assembly of Ceratopteris richardii.</title>
        <authorList>
            <person name="Marchant D.B."/>
            <person name="Chen G."/>
            <person name="Jenkins J."/>
            <person name="Shu S."/>
            <person name="Leebens-Mack J."/>
            <person name="Grimwood J."/>
            <person name="Schmutz J."/>
            <person name="Soltis P."/>
            <person name="Soltis D."/>
            <person name="Chen Z.-H."/>
        </authorList>
    </citation>
    <scope>NUCLEOTIDE SEQUENCE</scope>
    <source>
        <strain evidence="8">Whitten #5841</strain>
        <tissue evidence="8">Leaf</tissue>
    </source>
</reference>
<dbReference type="InterPro" id="IPR045314">
    <property type="entry name" value="bZIP_plant_GBF1"/>
</dbReference>
<evidence type="ECO:0000256" key="5">
    <source>
        <dbReference type="ARBA" id="ARBA00023242"/>
    </source>
</evidence>
<evidence type="ECO:0000256" key="6">
    <source>
        <dbReference type="SAM" id="MobiDB-lite"/>
    </source>
</evidence>
<dbReference type="GO" id="GO:0003700">
    <property type="term" value="F:DNA-binding transcription factor activity"/>
    <property type="evidence" value="ECO:0007669"/>
    <property type="project" value="InterPro"/>
</dbReference>
<dbReference type="CDD" id="cd14702">
    <property type="entry name" value="bZIP_plant_GBF1"/>
    <property type="match status" value="1"/>
</dbReference>
<comment type="caution">
    <text evidence="8">The sequence shown here is derived from an EMBL/GenBank/DDBJ whole genome shotgun (WGS) entry which is preliminary data.</text>
</comment>
<gene>
    <name evidence="8" type="ORF">KP509_07G017100</name>
</gene>
<dbReference type="AlphaFoldDB" id="A0A8T2UEI6"/>
<organism evidence="8 9">
    <name type="scientific">Ceratopteris richardii</name>
    <name type="common">Triangle waterfern</name>
    <dbReference type="NCBI Taxonomy" id="49495"/>
    <lineage>
        <taxon>Eukaryota</taxon>
        <taxon>Viridiplantae</taxon>
        <taxon>Streptophyta</taxon>
        <taxon>Embryophyta</taxon>
        <taxon>Tracheophyta</taxon>
        <taxon>Polypodiopsida</taxon>
        <taxon>Polypodiidae</taxon>
        <taxon>Polypodiales</taxon>
        <taxon>Pteridineae</taxon>
        <taxon>Pteridaceae</taxon>
        <taxon>Parkerioideae</taxon>
        <taxon>Ceratopteris</taxon>
    </lineage>
</organism>
<dbReference type="SUPFAM" id="SSF57959">
    <property type="entry name" value="Leucine zipper domain"/>
    <property type="match status" value="1"/>
</dbReference>
<feature type="domain" description="BZIP" evidence="7">
    <location>
        <begin position="75"/>
        <end position="117"/>
    </location>
</feature>
<dbReference type="PANTHER" id="PTHR45764:SF38">
    <property type="entry name" value="BZIP TRANSCRIPTION FACTOR 44"/>
    <property type="match status" value="1"/>
</dbReference>
<keyword evidence="5" id="KW-0539">Nucleus</keyword>
<dbReference type="Gene3D" id="1.20.5.170">
    <property type="match status" value="1"/>
</dbReference>
<comment type="subcellular location">
    <subcellularLocation>
        <location evidence="1">Nucleus</location>
    </subcellularLocation>
</comment>
<evidence type="ECO:0000259" key="7">
    <source>
        <dbReference type="PROSITE" id="PS50217"/>
    </source>
</evidence>
<keyword evidence="2" id="KW-0805">Transcription regulation</keyword>
<feature type="compositionally biased region" description="Basic and acidic residues" evidence="6">
    <location>
        <begin position="81"/>
        <end position="90"/>
    </location>
</feature>
<dbReference type="PANTHER" id="PTHR45764">
    <property type="entry name" value="BZIP TRANSCRIPTION FACTOR 44"/>
    <property type="match status" value="1"/>
</dbReference>
<dbReference type="PROSITE" id="PS50217">
    <property type="entry name" value="BZIP"/>
    <property type="match status" value="1"/>
</dbReference>
<evidence type="ECO:0000313" key="9">
    <source>
        <dbReference type="Proteomes" id="UP000825935"/>
    </source>
</evidence>
<protein>
    <recommendedName>
        <fullName evidence="7">BZIP domain-containing protein</fullName>
    </recommendedName>
</protein>
<evidence type="ECO:0000256" key="2">
    <source>
        <dbReference type="ARBA" id="ARBA00023015"/>
    </source>
</evidence>
<evidence type="ECO:0000256" key="1">
    <source>
        <dbReference type="ARBA" id="ARBA00004123"/>
    </source>
</evidence>
<dbReference type="InterPro" id="IPR004827">
    <property type="entry name" value="bZIP"/>
</dbReference>
<dbReference type="InterPro" id="IPR046347">
    <property type="entry name" value="bZIP_sf"/>
</dbReference>
<dbReference type="GO" id="GO:0000976">
    <property type="term" value="F:transcription cis-regulatory region binding"/>
    <property type="evidence" value="ECO:0007669"/>
    <property type="project" value="TreeGrafter"/>
</dbReference>
<keyword evidence="9" id="KW-1185">Reference proteome</keyword>
<dbReference type="OrthoDB" id="551672at2759"/>
<evidence type="ECO:0000256" key="3">
    <source>
        <dbReference type="ARBA" id="ARBA00023125"/>
    </source>
</evidence>